<dbReference type="Proteomes" id="UP000019249">
    <property type="component" value="Unassembled WGS sequence"/>
</dbReference>
<protein>
    <recommendedName>
        <fullName evidence="1">Aldose 1-epimerase</fullName>
    </recommendedName>
    <alternativeName>
        <fullName evidence="3">Galactose mutarotase</fullName>
    </alternativeName>
    <alternativeName>
        <fullName evidence="2">Type-1 mutarotase</fullName>
    </alternativeName>
</protein>
<dbReference type="PANTHER" id="PTHR10091">
    <property type="entry name" value="ALDOSE-1-EPIMERASE"/>
    <property type="match status" value="1"/>
</dbReference>
<sequence>MLCYADYARYYDSPYFFGATIGRNAGRTYPAFYRNWQGERVKLDCNEGHVHLHGGQKGMHTVLWDVRRVSDTEYELFYTDNDSPYEEMDFRLVYRLDRNKFRIDIYGKAAHPTIANVTNHSYFNLNHDKETILHHQLQTAEASIQLIDSQFVPTGAYDDFKTDSKEFEAFNFNAAAPIEKALQTNTALSRICEGGIDLAYCYHHPAEESEKIRLSNRDGSNTLIIHSDQEACVIYTANKITEQVEINNGKQLEKYHGITFEMQRKPNYVHEEEAILTDSYQAFTEYEII</sequence>
<evidence type="ECO:0000256" key="3">
    <source>
        <dbReference type="ARBA" id="ARBA00033373"/>
    </source>
</evidence>
<dbReference type="Gene3D" id="2.70.98.10">
    <property type="match status" value="1"/>
</dbReference>
<dbReference type="InterPro" id="IPR014718">
    <property type="entry name" value="GH-type_carb-bd"/>
</dbReference>
<organism evidence="4 5">
    <name type="scientific">Listeria floridensis FSL S10-1187</name>
    <dbReference type="NCBI Taxonomy" id="1265817"/>
    <lineage>
        <taxon>Bacteria</taxon>
        <taxon>Bacillati</taxon>
        <taxon>Bacillota</taxon>
        <taxon>Bacilli</taxon>
        <taxon>Bacillales</taxon>
        <taxon>Listeriaceae</taxon>
        <taxon>Listeria</taxon>
    </lineage>
</organism>
<dbReference type="InterPro" id="IPR011013">
    <property type="entry name" value="Gal_mutarotase_sf_dom"/>
</dbReference>
<evidence type="ECO:0000256" key="2">
    <source>
        <dbReference type="ARBA" id="ARBA00032300"/>
    </source>
</evidence>
<evidence type="ECO:0000313" key="4">
    <source>
        <dbReference type="EMBL" id="EUJ32286.1"/>
    </source>
</evidence>
<dbReference type="PANTHER" id="PTHR10091:SF0">
    <property type="entry name" value="GALACTOSE MUTAROTASE"/>
    <property type="match status" value="1"/>
</dbReference>
<keyword evidence="5" id="KW-1185">Reference proteome</keyword>
<comment type="caution">
    <text evidence="4">The sequence shown here is derived from an EMBL/GenBank/DDBJ whole genome shotgun (WGS) entry which is preliminary data.</text>
</comment>
<dbReference type="SUPFAM" id="SSF74650">
    <property type="entry name" value="Galactose mutarotase-like"/>
    <property type="match status" value="1"/>
</dbReference>
<evidence type="ECO:0000313" key="5">
    <source>
        <dbReference type="Proteomes" id="UP000019249"/>
    </source>
</evidence>
<accession>A0ABN0RFP1</accession>
<dbReference type="InterPro" id="IPR018052">
    <property type="entry name" value="Ald1_epimerase_CS"/>
</dbReference>
<proteinExistence type="predicted"/>
<dbReference type="RefSeq" id="WP_051993531.1">
    <property type="nucleotide sequence ID" value="NZ_AODF01000012.1"/>
</dbReference>
<evidence type="ECO:0000256" key="1">
    <source>
        <dbReference type="ARBA" id="ARBA00014165"/>
    </source>
</evidence>
<dbReference type="PROSITE" id="PS00545">
    <property type="entry name" value="ALDOSE_1_EPIMERASE"/>
    <property type="match status" value="1"/>
</dbReference>
<reference evidence="4 5" key="1">
    <citation type="journal article" date="2014" name="Int. J. Syst. Evol. Microbiol.">
        <title>Listeria floridensis sp. nov., Listeria aquatica sp. nov., Listeria cornellensis sp. nov., Listeria riparia sp. nov. and Listeria grandensis sp. nov., from agricultural and natural environments.</title>
        <authorList>
            <person name="den Bakker H.C."/>
            <person name="Warchocki S."/>
            <person name="Wright E.M."/>
            <person name="Allred A.F."/>
            <person name="Ahlstrom C."/>
            <person name="Manuel C.S."/>
            <person name="Stasiewicz M.J."/>
            <person name="Burrell A."/>
            <person name="Roof S."/>
            <person name="Strawn L."/>
            <person name="Fortes E.D."/>
            <person name="Nightingale K.K."/>
            <person name="Kephart D."/>
            <person name="Wiedmann M."/>
        </authorList>
    </citation>
    <scope>NUCLEOTIDE SEQUENCE [LARGE SCALE GENOMIC DNA]</scope>
    <source>
        <strain evidence="4 5">FSL S10-1187</strain>
    </source>
</reference>
<name>A0ABN0RFP1_9LIST</name>
<gene>
    <name evidence="4" type="ORF">MFLO_07057</name>
</gene>
<dbReference type="Pfam" id="PF01263">
    <property type="entry name" value="Aldose_epim"/>
    <property type="match status" value="1"/>
</dbReference>
<dbReference type="InterPro" id="IPR008183">
    <property type="entry name" value="Aldose_1/G6P_1-epimerase"/>
</dbReference>
<dbReference type="EMBL" id="AODF01000012">
    <property type="protein sequence ID" value="EUJ32286.1"/>
    <property type="molecule type" value="Genomic_DNA"/>
</dbReference>